<dbReference type="InterPro" id="IPR049513">
    <property type="entry name" value="TetR_C_40"/>
</dbReference>
<dbReference type="GO" id="GO:0003700">
    <property type="term" value="F:DNA-binding transcription factor activity"/>
    <property type="evidence" value="ECO:0007669"/>
    <property type="project" value="TreeGrafter"/>
</dbReference>
<comment type="caution">
    <text evidence="4">The sequence shown here is derived from an EMBL/GenBank/DDBJ whole genome shotgun (WGS) entry which is preliminary data.</text>
</comment>
<dbReference type="InterPro" id="IPR001647">
    <property type="entry name" value="HTH_TetR"/>
</dbReference>
<dbReference type="Pfam" id="PF00440">
    <property type="entry name" value="TetR_N"/>
    <property type="match status" value="1"/>
</dbReference>
<evidence type="ECO:0000256" key="1">
    <source>
        <dbReference type="ARBA" id="ARBA00023125"/>
    </source>
</evidence>
<dbReference type="InterPro" id="IPR050109">
    <property type="entry name" value="HTH-type_TetR-like_transc_reg"/>
</dbReference>
<evidence type="ECO:0000256" key="2">
    <source>
        <dbReference type="PROSITE-ProRule" id="PRU00335"/>
    </source>
</evidence>
<dbReference type="SUPFAM" id="SSF46689">
    <property type="entry name" value="Homeodomain-like"/>
    <property type="match status" value="1"/>
</dbReference>
<dbReference type="OrthoDB" id="9811084at2"/>
<organism evidence="4 5">
    <name type="scientific">Aurantiacibacter xanthus</name>
    <dbReference type="NCBI Taxonomy" id="1784712"/>
    <lineage>
        <taxon>Bacteria</taxon>
        <taxon>Pseudomonadati</taxon>
        <taxon>Pseudomonadota</taxon>
        <taxon>Alphaproteobacteria</taxon>
        <taxon>Sphingomonadales</taxon>
        <taxon>Erythrobacteraceae</taxon>
        <taxon>Aurantiacibacter</taxon>
    </lineage>
</organism>
<sequence length="268" mass="29699">MESRRCPRPMPTWNRTSRSARWWCGSKRAPVIVFCEPAAMSGGVKEPGQILARKQIDPERRAEIGRQRRAQTRAKILAAAFEIFGDENGLFARIEDVVAKAGITRATFYNHFTGMAELREALIHEVTHDFLVSVTNTIARMPDPRDRAAVALRCFLHRARQDKRWAWSMLNISASGVTFGSETYRQAEQTVTEGIEAGAFPITSIDLGRDILLGSSLAALASMIRLDNLPDDYPEAIAGSILVALGVPQDEAHQIAHQPIPELLAPQD</sequence>
<protein>
    <submittedName>
        <fullName evidence="4">TetR/AcrR family transcriptional regulator</fullName>
    </submittedName>
</protein>
<dbReference type="Pfam" id="PF21306">
    <property type="entry name" value="TetR_C_40"/>
    <property type="match status" value="1"/>
</dbReference>
<reference evidence="4 5" key="1">
    <citation type="submission" date="2018-08" db="EMBL/GenBank/DDBJ databases">
        <title>Erythrobacter zhengii sp.nov., a bacterium isolated from deep-sea sediment.</title>
        <authorList>
            <person name="Fang C."/>
            <person name="Wu Y.-H."/>
            <person name="Sun C."/>
            <person name="Wang H."/>
            <person name="Cheng H."/>
            <person name="Meng F.-X."/>
            <person name="Wang C.-S."/>
            <person name="Xu X.-W."/>
        </authorList>
    </citation>
    <scope>NUCLEOTIDE SEQUENCE [LARGE SCALE GENOMIC DNA]</scope>
    <source>
        <strain evidence="4 5">CCTCC AB 2015396</strain>
    </source>
</reference>
<feature type="domain" description="HTH tetR-type" evidence="3">
    <location>
        <begin position="70"/>
        <end position="130"/>
    </location>
</feature>
<proteinExistence type="predicted"/>
<dbReference type="Gene3D" id="1.10.357.10">
    <property type="entry name" value="Tetracycline Repressor, domain 2"/>
    <property type="match status" value="1"/>
</dbReference>
<dbReference type="GO" id="GO:0000976">
    <property type="term" value="F:transcription cis-regulatory region binding"/>
    <property type="evidence" value="ECO:0007669"/>
    <property type="project" value="TreeGrafter"/>
</dbReference>
<accession>A0A3A1PD53</accession>
<dbReference type="PANTHER" id="PTHR30055">
    <property type="entry name" value="HTH-TYPE TRANSCRIPTIONAL REGULATOR RUTR"/>
    <property type="match status" value="1"/>
</dbReference>
<dbReference type="InterPro" id="IPR009057">
    <property type="entry name" value="Homeodomain-like_sf"/>
</dbReference>
<dbReference type="PROSITE" id="PS50977">
    <property type="entry name" value="HTH_TETR_2"/>
    <property type="match status" value="1"/>
</dbReference>
<dbReference type="EMBL" id="QXFM01000034">
    <property type="protein sequence ID" value="RIV90664.1"/>
    <property type="molecule type" value="Genomic_DNA"/>
</dbReference>
<evidence type="ECO:0000313" key="4">
    <source>
        <dbReference type="EMBL" id="RIV90664.1"/>
    </source>
</evidence>
<feature type="DNA-binding region" description="H-T-H motif" evidence="2">
    <location>
        <begin position="93"/>
        <end position="112"/>
    </location>
</feature>
<name>A0A3A1PD53_9SPHN</name>
<evidence type="ECO:0000259" key="3">
    <source>
        <dbReference type="PROSITE" id="PS50977"/>
    </source>
</evidence>
<keyword evidence="5" id="KW-1185">Reference proteome</keyword>
<dbReference type="PANTHER" id="PTHR30055:SF226">
    <property type="entry name" value="HTH-TYPE TRANSCRIPTIONAL REGULATOR PKSA"/>
    <property type="match status" value="1"/>
</dbReference>
<dbReference type="AlphaFoldDB" id="A0A3A1PD53"/>
<dbReference type="Proteomes" id="UP000265366">
    <property type="component" value="Unassembled WGS sequence"/>
</dbReference>
<evidence type="ECO:0000313" key="5">
    <source>
        <dbReference type="Proteomes" id="UP000265366"/>
    </source>
</evidence>
<gene>
    <name evidence="4" type="ORF">D2V17_04100</name>
</gene>
<keyword evidence="1 2" id="KW-0238">DNA-binding</keyword>